<proteinExistence type="predicted"/>
<dbReference type="Proteomes" id="UP000067711">
    <property type="component" value="Chromosome 1"/>
</dbReference>
<dbReference type="EMBL" id="CP013389">
    <property type="protein sequence ID" value="AOJ10107.1"/>
    <property type="molecule type" value="Genomic_DNA"/>
</dbReference>
<evidence type="ECO:0000313" key="1">
    <source>
        <dbReference type="EMBL" id="AOJ10107.1"/>
    </source>
</evidence>
<dbReference type="RefSeq" id="WP_066492519.1">
    <property type="nucleotide sequence ID" value="NZ_CP013389.1"/>
</dbReference>
<evidence type="ECO:0008006" key="3">
    <source>
        <dbReference type="Google" id="ProtNLM"/>
    </source>
</evidence>
<dbReference type="AlphaFoldDB" id="A0A1B4G2E7"/>
<organism evidence="1 2">
    <name type="scientific">Burkholderia mayonis</name>
    <dbReference type="NCBI Taxonomy" id="1385591"/>
    <lineage>
        <taxon>Bacteria</taxon>
        <taxon>Pseudomonadati</taxon>
        <taxon>Pseudomonadota</taxon>
        <taxon>Betaproteobacteria</taxon>
        <taxon>Burkholderiales</taxon>
        <taxon>Burkholderiaceae</taxon>
        <taxon>Burkholderia</taxon>
        <taxon>pseudomallei group</taxon>
    </lineage>
</organism>
<protein>
    <recommendedName>
        <fullName evidence="3">Type 4b pilus protein PilO2</fullName>
    </recommendedName>
</protein>
<evidence type="ECO:0000313" key="2">
    <source>
        <dbReference type="Proteomes" id="UP000067711"/>
    </source>
</evidence>
<name>A0A1B4G2E7_9BURK</name>
<accession>A0A1B4G2E7</accession>
<gene>
    <name evidence="1" type="ORF">WS71_22970</name>
</gene>
<reference evidence="1 2" key="1">
    <citation type="submission" date="2015-12" db="EMBL/GenBank/DDBJ databases">
        <title>Diversity of Burkholderia near neighbor genomes.</title>
        <authorList>
            <person name="Sahl J."/>
            <person name="Wagner D."/>
            <person name="Keim P."/>
        </authorList>
    </citation>
    <scope>NUCLEOTIDE SEQUENCE [LARGE SCALE GENOMIC DNA]</scope>
    <source>
        <strain evidence="1 2">BDU8</strain>
    </source>
</reference>
<sequence>MMHITEPLPTDKRARLVFGIDWRAYPVKGGKAERRRYADAFGATHYVEFRVGTDLIGGFAMPDAPEVKGARLYSGAARVALHDRIKGRDAALVLLQDGQRVYVVYVVRGAVRNDEVLLPEAALARRLEIEQECLKGNLKLDTLGTGDRIGDFDEPFQASELLANRKVGRIAKLPMSVPTFIPAAAIVAGAFFGVPKLLDVLSSPPPPPRAPTFAEQYEVAVRDVFARMQPRASELGPALLTAVGGKETVIKGWVFQEANCPASGFCTMTFRRHGGTFSGFDQAATADMRPVTFARDGRTLASRGPAVPKAASLMARESKDWPAEQAFIDMLQTPPQRMSVQPLELRAYGYTVTLAEARPLIAPPGAGGHVGRLLKQGDWTIEGFRWQSPLLAKLPPNMALESLKVELRLNEGAGATTDKETGDSPYGVHFTAKGKYYVFD</sequence>